<feature type="compositionally biased region" description="Acidic residues" evidence="1">
    <location>
        <begin position="50"/>
        <end position="81"/>
    </location>
</feature>
<dbReference type="AlphaFoldDB" id="A0A699JMX0"/>
<reference evidence="2" key="1">
    <citation type="journal article" date="2019" name="Sci. Rep.">
        <title>Draft genome of Tanacetum cinerariifolium, the natural source of mosquito coil.</title>
        <authorList>
            <person name="Yamashiro T."/>
            <person name="Shiraishi A."/>
            <person name="Satake H."/>
            <person name="Nakayama K."/>
        </authorList>
    </citation>
    <scope>NUCLEOTIDE SEQUENCE</scope>
</reference>
<dbReference type="InterPro" id="IPR036875">
    <property type="entry name" value="Znf_CCHC_sf"/>
</dbReference>
<sequence>MLGDNDEDVIEDVSEDEWLQKSLRLVGIKKKHAVKNDNVRRQSSKNESMNVEDDKDDGSNSDDGFTIDDDSDSQDNDFLVDPDNMIDDVDVDMAEFRSNIDANVEWVGSKAIVTMEEKEFKEEGVNHDELDSGSDSEYEGERKKSLKMYHKMKKANASNAESGGTTWKENFYVGLKISNSKEIKKIVTRVAIEQRRELPLKKNDKVRVRCICRGKVPQFGREDGDDDSGSKGVVSSGLKGNGQSKEKGQKVISKSDGPLTPNATKVFNIIMKEAGQMKKLIVIPCKHALAAIWDMAGNGEETAIPESYYHQVHWLSAWKDMYIHATQKRKKSAAEGTVRGNKLSKAGKSITCGKCKGIGHNKRKCPNDASG</sequence>
<evidence type="ECO:0000256" key="1">
    <source>
        <dbReference type="SAM" id="MobiDB-lite"/>
    </source>
</evidence>
<dbReference type="GO" id="GO:0008270">
    <property type="term" value="F:zinc ion binding"/>
    <property type="evidence" value="ECO:0007669"/>
    <property type="project" value="InterPro"/>
</dbReference>
<accession>A0A699JMX0</accession>
<feature type="region of interest" description="Disordered" evidence="1">
    <location>
        <begin position="36"/>
        <end position="81"/>
    </location>
</feature>
<organism evidence="2">
    <name type="scientific">Tanacetum cinerariifolium</name>
    <name type="common">Dalmatian daisy</name>
    <name type="synonym">Chrysanthemum cinerariifolium</name>
    <dbReference type="NCBI Taxonomy" id="118510"/>
    <lineage>
        <taxon>Eukaryota</taxon>
        <taxon>Viridiplantae</taxon>
        <taxon>Streptophyta</taxon>
        <taxon>Embryophyta</taxon>
        <taxon>Tracheophyta</taxon>
        <taxon>Spermatophyta</taxon>
        <taxon>Magnoliopsida</taxon>
        <taxon>eudicotyledons</taxon>
        <taxon>Gunneridae</taxon>
        <taxon>Pentapetalae</taxon>
        <taxon>asterids</taxon>
        <taxon>campanulids</taxon>
        <taxon>Asterales</taxon>
        <taxon>Asteraceae</taxon>
        <taxon>Asteroideae</taxon>
        <taxon>Anthemideae</taxon>
        <taxon>Anthemidinae</taxon>
        <taxon>Tanacetum</taxon>
    </lineage>
</organism>
<dbReference type="GO" id="GO:0003676">
    <property type="term" value="F:nucleic acid binding"/>
    <property type="evidence" value="ECO:0007669"/>
    <property type="project" value="InterPro"/>
</dbReference>
<comment type="caution">
    <text evidence="2">The sequence shown here is derived from an EMBL/GenBank/DDBJ whole genome shotgun (WGS) entry which is preliminary data.</text>
</comment>
<protein>
    <submittedName>
        <fullName evidence="2">Transposase, mutator type</fullName>
    </submittedName>
</protein>
<proteinExistence type="predicted"/>
<name>A0A699JMX0_TANCI</name>
<feature type="region of interest" description="Disordered" evidence="1">
    <location>
        <begin position="221"/>
        <end position="257"/>
    </location>
</feature>
<evidence type="ECO:0000313" key="2">
    <source>
        <dbReference type="EMBL" id="GFA46733.1"/>
    </source>
</evidence>
<dbReference type="SUPFAM" id="SSF57756">
    <property type="entry name" value="Retrovirus zinc finger-like domains"/>
    <property type="match status" value="1"/>
</dbReference>
<dbReference type="EMBL" id="BKCJ010429193">
    <property type="protein sequence ID" value="GFA46733.1"/>
    <property type="molecule type" value="Genomic_DNA"/>
</dbReference>
<gene>
    <name evidence="2" type="ORF">Tci_618705</name>
</gene>